<evidence type="ECO:0000259" key="4">
    <source>
        <dbReference type="Pfam" id="PF03065"/>
    </source>
</evidence>
<comment type="similarity">
    <text evidence="1 3">Belongs to the glycosyl hydrolase 57 family.</text>
</comment>
<dbReference type="GO" id="GO:0016787">
    <property type="term" value="F:hydrolase activity"/>
    <property type="evidence" value="ECO:0007669"/>
    <property type="project" value="UniProtKB-KW"/>
</dbReference>
<dbReference type="PANTHER" id="PTHR36306:SF3">
    <property type="entry name" value="GLYCOSIDE HYDROLASE FAMILY 57"/>
    <property type="match status" value="1"/>
</dbReference>
<protein>
    <submittedName>
        <fullName evidence="5">Glycoside hydrolase</fullName>
    </submittedName>
</protein>
<keyword evidence="2 3" id="KW-0119">Carbohydrate metabolism</keyword>
<evidence type="ECO:0000256" key="1">
    <source>
        <dbReference type="ARBA" id="ARBA00006821"/>
    </source>
</evidence>
<dbReference type="CDD" id="cd10797">
    <property type="entry name" value="GH57N_APU_like_1"/>
    <property type="match status" value="1"/>
</dbReference>
<sequence length="786" mass="89979">MKYLCIHGHFYQPPRENAWTDAIDYQESAFPYHDWNDRICAECYQPNTKSRVLDGDKNLIALVNNYSSISFNFGPTLLSWMEEKQPDVYRAILEADRLSMKKFNGHGSALAQVYNHMIMPLANERDKRTQIIWGIEDFKKRFQRFPEGMWLAETACDTPTLELLAEQGIKFTILAPGQCAKTRKIGDKNWLETPNASVDPKKPYLCNLPSGKTITLFFYDGPISQGIAFSDTLKSGENFAAKLMGAFTDASKKDTELVHIATDGETYGHHQKFADMALAYCLKQVEDKSLAKITIYGEFLEKFPPKYEAKINENSSWSCFHGVERWRSNCGCNSGMHQGWNQKWRAPLRAALDLIRESFIKTFETKGSEFYHDVWDARNAYISFVLDRKPEMLESFFKAKGKERVWQDRQTAVDLMEMQHNAMLMYTSCGWFFDEISGIETVQIMQYAAKAIELHKNINGIDLEADFINKLSEAQSNIAELGNGGNIYERFVKTAAFTSQKAAVHYALTRTFNHEDIKEIYSYTVSDSQLKEIETGTTKAVTGKAVFTSKIDFRSSEEFFVLLYSQDYRIVCFCSEKPLITFEEIKNIIENNSTDEAIEQLQKNIPSSFTLSDLVKDAQRVVSSKILKKLHATTTEAFDTVFNSQYPLLRELKYIGTPIPKPFFYVAIFVLLEDLKEEISSGNTDPARIEEMLEDCRSLNTEINFAPVKDMAQKKLQKICLEFKENPDREHALAVIELLSILQSTPFAPDVFFGQEDVFTALKSLPKVTRDESAFKVLARKMKVRI</sequence>
<keyword evidence="6" id="KW-1185">Reference proteome</keyword>
<evidence type="ECO:0000256" key="3">
    <source>
        <dbReference type="RuleBase" id="RU361196"/>
    </source>
</evidence>
<dbReference type="InterPro" id="IPR027291">
    <property type="entry name" value="Glyco_hydro_38_N_sf"/>
</dbReference>
<evidence type="ECO:0000313" key="6">
    <source>
        <dbReference type="Proteomes" id="UP000001029"/>
    </source>
</evidence>
<evidence type="ECO:0000313" key="5">
    <source>
        <dbReference type="EMBL" id="ACC97589.1"/>
    </source>
</evidence>
<dbReference type="Proteomes" id="UP000001029">
    <property type="component" value="Chromosome"/>
</dbReference>
<feature type="domain" description="Glycoside hydrolase family 57 N-terminal" evidence="4">
    <location>
        <begin position="70"/>
        <end position="309"/>
    </location>
</feature>
<dbReference type="STRING" id="445932.Emin_0021"/>
<name>B2KAP3_ELUMP</name>
<dbReference type="InterPro" id="IPR004300">
    <property type="entry name" value="Glyco_hydro_57_N"/>
</dbReference>
<dbReference type="InterPro" id="IPR052046">
    <property type="entry name" value="GH57_Enzymes"/>
</dbReference>
<dbReference type="KEGG" id="emi:Emin_0021"/>
<dbReference type="GO" id="GO:0005975">
    <property type="term" value="P:carbohydrate metabolic process"/>
    <property type="evidence" value="ECO:0007669"/>
    <property type="project" value="InterPro"/>
</dbReference>
<dbReference type="InterPro" id="IPR021923">
    <property type="entry name" value="DUF3536"/>
</dbReference>
<dbReference type="SUPFAM" id="SSF88713">
    <property type="entry name" value="Glycoside hydrolase/deacetylase"/>
    <property type="match status" value="1"/>
</dbReference>
<dbReference type="CAZy" id="GH57">
    <property type="family name" value="Glycoside Hydrolase Family 57"/>
</dbReference>
<evidence type="ECO:0000256" key="2">
    <source>
        <dbReference type="ARBA" id="ARBA00023277"/>
    </source>
</evidence>
<keyword evidence="5" id="KW-0378">Hydrolase</keyword>
<dbReference type="Gene3D" id="3.20.110.10">
    <property type="entry name" value="Glycoside hydrolase 38, N terminal domain"/>
    <property type="match status" value="1"/>
</dbReference>
<dbReference type="HOGENOM" id="CLU_018719_0_0_0"/>
<organism evidence="5 6">
    <name type="scientific">Elusimicrobium minutum (strain Pei191)</name>
    <dbReference type="NCBI Taxonomy" id="445932"/>
    <lineage>
        <taxon>Bacteria</taxon>
        <taxon>Pseudomonadati</taxon>
        <taxon>Elusimicrobiota</taxon>
        <taxon>Elusimicrobia</taxon>
        <taxon>Elusimicrobiales</taxon>
        <taxon>Elusimicrobiaceae</taxon>
        <taxon>Elusimicrobium</taxon>
    </lineage>
</organism>
<dbReference type="RefSeq" id="WP_012414204.1">
    <property type="nucleotide sequence ID" value="NC_010644.1"/>
</dbReference>
<reference evidence="5 6" key="1">
    <citation type="journal article" date="2009" name="Appl. Environ. Microbiol.">
        <title>Genomic analysis of 'Elusimicrobium minutum,' the first cultivated representative of the phylum 'Elusimicrobia' (formerly termite group 1).</title>
        <authorList>
            <person name="Herlemann D.P.R."/>
            <person name="Geissinger O."/>
            <person name="Ikeda-Ohtsubo W."/>
            <person name="Kunin V."/>
            <person name="Sun H."/>
            <person name="Lapidus A."/>
            <person name="Hugenholtz P."/>
            <person name="Brune A."/>
        </authorList>
    </citation>
    <scope>NUCLEOTIDE SEQUENCE [LARGE SCALE GENOMIC DNA]</scope>
    <source>
        <strain evidence="5 6">Pei191</strain>
    </source>
</reference>
<dbReference type="AlphaFoldDB" id="B2KAP3"/>
<gene>
    <name evidence="5" type="ordered locus">Emin_0021</name>
</gene>
<proteinExistence type="inferred from homology"/>
<dbReference type="PANTHER" id="PTHR36306">
    <property type="entry name" value="ALPHA-AMYLASE-RELATED-RELATED"/>
    <property type="match status" value="1"/>
</dbReference>
<dbReference type="EMBL" id="CP001055">
    <property type="protein sequence ID" value="ACC97589.1"/>
    <property type="molecule type" value="Genomic_DNA"/>
</dbReference>
<dbReference type="InterPro" id="IPR011330">
    <property type="entry name" value="Glyco_hydro/deAcase_b/a-brl"/>
</dbReference>
<dbReference type="Pfam" id="PF03065">
    <property type="entry name" value="Glyco_hydro_57"/>
    <property type="match status" value="1"/>
</dbReference>
<dbReference type="Pfam" id="PF12055">
    <property type="entry name" value="DUF3536"/>
    <property type="match status" value="1"/>
</dbReference>
<dbReference type="OrthoDB" id="9757977at2"/>
<accession>B2KAP3</accession>